<proteinExistence type="inferred from homology"/>
<dbReference type="InterPro" id="IPR006653">
    <property type="entry name" value="Trp_synth_b_CS"/>
</dbReference>
<dbReference type="CDD" id="cd06446">
    <property type="entry name" value="Trp-synth_B"/>
    <property type="match status" value="1"/>
</dbReference>
<evidence type="ECO:0000256" key="3">
    <source>
        <dbReference type="ARBA" id="ARBA00009982"/>
    </source>
</evidence>
<dbReference type="Proteomes" id="UP001529245">
    <property type="component" value="Unassembled WGS sequence"/>
</dbReference>
<dbReference type="EC" id="4.2.1.20" evidence="11"/>
<feature type="domain" description="Tryptophan synthase beta chain-like PALP" evidence="12">
    <location>
        <begin position="57"/>
        <end position="382"/>
    </location>
</feature>
<evidence type="ECO:0000256" key="10">
    <source>
        <dbReference type="ARBA" id="ARBA00049047"/>
    </source>
</evidence>
<keyword evidence="9 11" id="KW-0456">Lyase</keyword>
<feature type="modified residue" description="N6-(pyridoxal phosphate)lysine" evidence="11">
    <location>
        <position position="92"/>
    </location>
</feature>
<dbReference type="HAMAP" id="MF_00133">
    <property type="entry name" value="Trp_synth_beta"/>
    <property type="match status" value="1"/>
</dbReference>
<dbReference type="PANTHER" id="PTHR48077">
    <property type="entry name" value="TRYPTOPHAN SYNTHASE-RELATED"/>
    <property type="match status" value="1"/>
</dbReference>
<dbReference type="SUPFAM" id="SSF53686">
    <property type="entry name" value="Tryptophan synthase beta subunit-like PLP-dependent enzymes"/>
    <property type="match status" value="1"/>
</dbReference>
<comment type="subunit">
    <text evidence="4 11">Tetramer of two alpha and two beta chains.</text>
</comment>
<protein>
    <recommendedName>
        <fullName evidence="11">Tryptophan synthase beta chain</fullName>
        <ecNumber evidence="11">4.2.1.20</ecNumber>
    </recommendedName>
</protein>
<dbReference type="Pfam" id="PF00291">
    <property type="entry name" value="PALP"/>
    <property type="match status" value="1"/>
</dbReference>
<dbReference type="InterPro" id="IPR023026">
    <property type="entry name" value="Trp_synth_beta/beta-like"/>
</dbReference>
<dbReference type="InterPro" id="IPR006654">
    <property type="entry name" value="Trp_synth_beta"/>
</dbReference>
<dbReference type="InterPro" id="IPR036052">
    <property type="entry name" value="TrpB-like_PALP_sf"/>
</dbReference>
<dbReference type="RefSeq" id="WP_283204212.1">
    <property type="nucleotide sequence ID" value="NZ_JASGCB010000021.1"/>
</dbReference>
<evidence type="ECO:0000256" key="9">
    <source>
        <dbReference type="ARBA" id="ARBA00023239"/>
    </source>
</evidence>
<comment type="catalytic activity">
    <reaction evidence="10 11">
        <text>(1S,2R)-1-C-(indol-3-yl)glycerol 3-phosphate + L-serine = D-glyceraldehyde 3-phosphate + L-tryptophan + H2O</text>
        <dbReference type="Rhea" id="RHEA:10532"/>
        <dbReference type="ChEBI" id="CHEBI:15377"/>
        <dbReference type="ChEBI" id="CHEBI:33384"/>
        <dbReference type="ChEBI" id="CHEBI:57912"/>
        <dbReference type="ChEBI" id="CHEBI:58866"/>
        <dbReference type="ChEBI" id="CHEBI:59776"/>
        <dbReference type="EC" id="4.2.1.20"/>
    </reaction>
</comment>
<keyword evidence="8 11" id="KW-0057">Aromatic amino acid biosynthesis</keyword>
<dbReference type="GO" id="GO:0004834">
    <property type="term" value="F:tryptophan synthase activity"/>
    <property type="evidence" value="ECO:0007669"/>
    <property type="project" value="UniProtKB-EC"/>
</dbReference>
<keyword evidence="14" id="KW-1185">Reference proteome</keyword>
<gene>
    <name evidence="11 13" type="primary">trpB</name>
    <name evidence="13" type="ORF">QID03_11400</name>
</gene>
<evidence type="ECO:0000256" key="4">
    <source>
        <dbReference type="ARBA" id="ARBA00011270"/>
    </source>
</evidence>
<dbReference type="EMBL" id="JASGCB010000021">
    <property type="protein sequence ID" value="MDI9260770.1"/>
    <property type="molecule type" value="Genomic_DNA"/>
</dbReference>
<dbReference type="PANTHER" id="PTHR48077:SF3">
    <property type="entry name" value="TRYPTOPHAN SYNTHASE"/>
    <property type="match status" value="1"/>
</dbReference>
<accession>A0ABT6Y0B0</accession>
<keyword evidence="6 11" id="KW-0822">Tryptophan biosynthesis</keyword>
<keyword evidence="7 11" id="KW-0663">Pyridoxal phosphate</keyword>
<comment type="caution">
    <text evidence="13">The sequence shown here is derived from an EMBL/GenBank/DDBJ whole genome shotgun (WGS) entry which is preliminary data.</text>
</comment>
<evidence type="ECO:0000256" key="6">
    <source>
        <dbReference type="ARBA" id="ARBA00022822"/>
    </source>
</evidence>
<comment type="pathway">
    <text evidence="2 11">Amino-acid biosynthesis; L-tryptophan biosynthesis; L-tryptophan from chorismate: step 5/5.</text>
</comment>
<evidence type="ECO:0000259" key="12">
    <source>
        <dbReference type="Pfam" id="PF00291"/>
    </source>
</evidence>
<dbReference type="PIRSF" id="PIRSF001413">
    <property type="entry name" value="Trp_syn_beta"/>
    <property type="match status" value="1"/>
</dbReference>
<keyword evidence="5 11" id="KW-0028">Amino-acid biosynthesis</keyword>
<comment type="similarity">
    <text evidence="3 11">Belongs to the TrpB family.</text>
</comment>
<evidence type="ECO:0000256" key="1">
    <source>
        <dbReference type="ARBA" id="ARBA00001933"/>
    </source>
</evidence>
<comment type="cofactor">
    <cofactor evidence="1 11">
        <name>pyridoxal 5'-phosphate</name>
        <dbReference type="ChEBI" id="CHEBI:597326"/>
    </cofactor>
</comment>
<organism evidence="13 14">
    <name type="scientific">Alicyclobacillus sendaiensis PA2</name>
    <dbReference type="NCBI Taxonomy" id="3029425"/>
    <lineage>
        <taxon>Bacteria</taxon>
        <taxon>Bacillati</taxon>
        <taxon>Bacillota</taxon>
        <taxon>Bacilli</taxon>
        <taxon>Bacillales</taxon>
        <taxon>Alicyclobacillaceae</taxon>
        <taxon>Alicyclobacillus</taxon>
    </lineage>
</organism>
<dbReference type="InterPro" id="IPR001926">
    <property type="entry name" value="TrpB-like_PALP"/>
</dbReference>
<evidence type="ECO:0000256" key="8">
    <source>
        <dbReference type="ARBA" id="ARBA00023141"/>
    </source>
</evidence>
<reference evidence="13 14" key="1">
    <citation type="submission" date="2023-04" db="EMBL/GenBank/DDBJ databases">
        <title>A. sendaiensis sub sp. chiapanensis a novel subspecie with specific adaptation in bacterial cell wall isolated from an active volcano.</title>
        <authorList>
            <person name="Alvarez Gutierrez P.E."/>
            <person name="Ortiz Cortes L.Y."/>
        </authorList>
    </citation>
    <scope>NUCLEOTIDE SEQUENCE [LARGE SCALE GENOMIC DNA]</scope>
    <source>
        <strain evidence="13 14">PA2</strain>
    </source>
</reference>
<evidence type="ECO:0000256" key="2">
    <source>
        <dbReference type="ARBA" id="ARBA00004733"/>
    </source>
</evidence>
<comment type="function">
    <text evidence="11">The beta subunit is responsible for the synthesis of L-tryptophan from indole and L-serine.</text>
</comment>
<evidence type="ECO:0000256" key="5">
    <source>
        <dbReference type="ARBA" id="ARBA00022605"/>
    </source>
</evidence>
<dbReference type="PROSITE" id="PS00168">
    <property type="entry name" value="TRP_SYNTHASE_BETA"/>
    <property type="match status" value="1"/>
</dbReference>
<name>A0ABT6Y0B0_ALISE</name>
<evidence type="ECO:0000256" key="11">
    <source>
        <dbReference type="HAMAP-Rule" id="MF_00133"/>
    </source>
</evidence>
<sequence length="403" mass="44060">MSHYPYPDETGRYGAFGGRYVPETLMSALLQLEHDYLRLSRDASFQAELKYYLQQYAGRPTPLYFAERLTQYLGGPKIYLKREDLNHTGAHKINNAIGQALLALRTGKRRVIAETGAGQHGVATATVAARFGLECTVFMGEEDMRRQALNVFRMRMLGAEVVAATSGTRTLKDATNEAIRHWVAHVDDTHYIIGSVVGPHPYPMMVRDFQRVIGDEAKAQILEQEGRLPTSVVACVGGGSNAMGIFYPFIEDEDVELIGCEAAGRGLDTDDHAASIARGRPGVLHGAKTMLLQDEYGQVQPAHSISAGLDYPGIGPEHAHLAATGRATYVPVTDQEALDAFFLLSKLEGIIPALESAHAIAYLMREAKRYGSDDVVIVCLSGRGDKDVEQVAAREEEQRGPNS</sequence>
<dbReference type="NCBIfam" id="TIGR00263">
    <property type="entry name" value="trpB"/>
    <property type="match status" value="1"/>
</dbReference>
<evidence type="ECO:0000313" key="14">
    <source>
        <dbReference type="Proteomes" id="UP001529245"/>
    </source>
</evidence>
<evidence type="ECO:0000313" key="13">
    <source>
        <dbReference type="EMBL" id="MDI9260770.1"/>
    </source>
</evidence>
<dbReference type="Gene3D" id="3.40.50.1100">
    <property type="match status" value="2"/>
</dbReference>
<evidence type="ECO:0000256" key="7">
    <source>
        <dbReference type="ARBA" id="ARBA00022898"/>
    </source>
</evidence>